<dbReference type="InterPro" id="IPR013149">
    <property type="entry name" value="ADH-like_C"/>
</dbReference>
<dbReference type="Gene3D" id="3.90.180.10">
    <property type="entry name" value="Medium-chain alcohol dehydrogenases, catalytic domain"/>
    <property type="match status" value="1"/>
</dbReference>
<dbReference type="EMBL" id="CAEZWW010000040">
    <property type="protein sequence ID" value="CAB4668277.1"/>
    <property type="molecule type" value="Genomic_DNA"/>
</dbReference>
<dbReference type="Gene3D" id="3.40.50.720">
    <property type="entry name" value="NAD(P)-binding Rossmann-like Domain"/>
    <property type="match status" value="1"/>
</dbReference>
<dbReference type="EMBL" id="CAEZXZ010000027">
    <property type="protein sequence ID" value="CAB4696973.1"/>
    <property type="molecule type" value="Genomic_DNA"/>
</dbReference>
<reference evidence="8" key="1">
    <citation type="submission" date="2020-05" db="EMBL/GenBank/DDBJ databases">
        <authorList>
            <person name="Chiriac C."/>
            <person name="Salcher M."/>
            <person name="Ghai R."/>
            <person name="Kavagutti S V."/>
        </authorList>
    </citation>
    <scope>NUCLEOTIDE SEQUENCE</scope>
</reference>
<organism evidence="8">
    <name type="scientific">freshwater metagenome</name>
    <dbReference type="NCBI Taxonomy" id="449393"/>
    <lineage>
        <taxon>unclassified sequences</taxon>
        <taxon>metagenomes</taxon>
        <taxon>ecological metagenomes</taxon>
    </lineage>
</organism>
<evidence type="ECO:0000313" key="9">
    <source>
        <dbReference type="EMBL" id="CAB5017914.1"/>
    </source>
</evidence>
<dbReference type="InterPro" id="IPR002328">
    <property type="entry name" value="ADH_Zn_CS"/>
</dbReference>
<dbReference type="InterPro" id="IPR050129">
    <property type="entry name" value="Zn_alcohol_dh"/>
</dbReference>
<keyword evidence="1" id="KW-0479">Metal-binding</keyword>
<dbReference type="PROSITE" id="PS00059">
    <property type="entry name" value="ADH_ZINC"/>
    <property type="match status" value="1"/>
</dbReference>
<dbReference type="EMBL" id="CAFBPJ010000071">
    <property type="protein sequence ID" value="CAB5017914.1"/>
    <property type="molecule type" value="Genomic_DNA"/>
</dbReference>
<dbReference type="Pfam" id="PF00107">
    <property type="entry name" value="ADH_zinc_N"/>
    <property type="match status" value="1"/>
</dbReference>
<gene>
    <name evidence="6" type="ORF">UFOPK2310_00470</name>
    <name evidence="7" type="ORF">UFOPK2625_00297</name>
    <name evidence="8" type="ORF">UFOPK3425_00392</name>
    <name evidence="9" type="ORF">UFOPK4092_00760</name>
</gene>
<evidence type="ECO:0000313" key="6">
    <source>
        <dbReference type="EMBL" id="CAB4668277.1"/>
    </source>
</evidence>
<dbReference type="PANTHER" id="PTHR43401:SF2">
    <property type="entry name" value="L-THREONINE 3-DEHYDROGENASE"/>
    <property type="match status" value="1"/>
</dbReference>
<dbReference type="InterPro" id="IPR011032">
    <property type="entry name" value="GroES-like_sf"/>
</dbReference>
<dbReference type="EMBL" id="CAFBLV010000052">
    <property type="protein sequence ID" value="CAB4866128.1"/>
    <property type="molecule type" value="Genomic_DNA"/>
</dbReference>
<proteinExistence type="predicted"/>
<dbReference type="AlphaFoldDB" id="A0A6J7DA85"/>
<evidence type="ECO:0000259" key="5">
    <source>
        <dbReference type="Pfam" id="PF08240"/>
    </source>
</evidence>
<evidence type="ECO:0000313" key="7">
    <source>
        <dbReference type="EMBL" id="CAB4696973.1"/>
    </source>
</evidence>
<feature type="domain" description="Alcohol dehydrogenase-like C-terminal" evidence="4">
    <location>
        <begin position="164"/>
        <end position="290"/>
    </location>
</feature>
<feature type="domain" description="Alcohol dehydrogenase-like N-terminal" evidence="5">
    <location>
        <begin position="27"/>
        <end position="124"/>
    </location>
</feature>
<dbReference type="GO" id="GO:0016491">
    <property type="term" value="F:oxidoreductase activity"/>
    <property type="evidence" value="ECO:0007669"/>
    <property type="project" value="UniProtKB-KW"/>
</dbReference>
<evidence type="ECO:0000259" key="4">
    <source>
        <dbReference type="Pfam" id="PF00107"/>
    </source>
</evidence>
<dbReference type="PANTHER" id="PTHR43401">
    <property type="entry name" value="L-THREONINE 3-DEHYDROGENASE"/>
    <property type="match status" value="1"/>
</dbReference>
<sequence>MIETKAILIGEKHRGVSVGTLTLPDLGPHDVLVASRVVGICRSDIELRDGHLEHILEIDYPIVPGHEWSGQVVEVGSAVSKVKAGDRVVGECLITSHDWFGCNVHGAGSELFISPDSVLHKLPDTVDDVMGAIVEPFTIAFRAIRAAGRCDAGDVVAVIGGGMIGQCAAAICHANGAEVVMLEPRENRRAKAIELGSDHAIDPGAVGNLETWFMENLGVPGPNLVIEASGAPAGLALAIDVAAFETRVVMIGITGTSAISAPLNQIQAKNLVITGVTGSPGVWPAALRFIGRAGIDLRSLVTSTFDFENATDAFDAVENPDSMKVHLRPSNGGVK</sequence>
<dbReference type="InterPro" id="IPR036291">
    <property type="entry name" value="NAD(P)-bd_dom_sf"/>
</dbReference>
<evidence type="ECO:0000313" key="8">
    <source>
        <dbReference type="EMBL" id="CAB4866128.1"/>
    </source>
</evidence>
<dbReference type="SUPFAM" id="SSF51735">
    <property type="entry name" value="NAD(P)-binding Rossmann-fold domains"/>
    <property type="match status" value="1"/>
</dbReference>
<accession>A0A6J7DA85</accession>
<dbReference type="SUPFAM" id="SSF50129">
    <property type="entry name" value="GroES-like"/>
    <property type="match status" value="1"/>
</dbReference>
<protein>
    <submittedName>
        <fullName evidence="8">Unannotated protein</fullName>
    </submittedName>
</protein>
<dbReference type="InterPro" id="IPR013154">
    <property type="entry name" value="ADH-like_N"/>
</dbReference>
<evidence type="ECO:0000256" key="2">
    <source>
        <dbReference type="ARBA" id="ARBA00022833"/>
    </source>
</evidence>
<name>A0A6J7DA85_9ZZZZ</name>
<evidence type="ECO:0000256" key="3">
    <source>
        <dbReference type="ARBA" id="ARBA00023002"/>
    </source>
</evidence>
<dbReference type="GO" id="GO:0008270">
    <property type="term" value="F:zinc ion binding"/>
    <property type="evidence" value="ECO:0007669"/>
    <property type="project" value="InterPro"/>
</dbReference>
<dbReference type="Pfam" id="PF08240">
    <property type="entry name" value="ADH_N"/>
    <property type="match status" value="1"/>
</dbReference>
<evidence type="ECO:0000256" key="1">
    <source>
        <dbReference type="ARBA" id="ARBA00022723"/>
    </source>
</evidence>
<keyword evidence="2" id="KW-0862">Zinc</keyword>
<keyword evidence="3" id="KW-0560">Oxidoreductase</keyword>